<dbReference type="AlphaFoldDB" id="A0A150F878"/>
<dbReference type="HAMAP" id="MF_01815">
    <property type="entry name" value="FabH"/>
    <property type="match status" value="1"/>
</dbReference>
<keyword evidence="9 20" id="KW-0012">Acyltransferase</keyword>
<evidence type="ECO:0000256" key="8">
    <source>
        <dbReference type="ARBA" id="ARBA00023160"/>
    </source>
</evidence>
<feature type="domain" description="Beta-ketoacyl-[acyl-carrier-protein] synthase III N-terminal" evidence="22">
    <location>
        <begin position="107"/>
        <end position="185"/>
    </location>
</feature>
<protein>
    <recommendedName>
        <fullName evidence="20">Beta-ketoacyl-[acyl-carrier-protein] synthase III</fullName>
        <shortName evidence="20">Beta-ketoacyl-ACP synthase III</shortName>
        <shortName evidence="20">KAS III</shortName>
        <ecNumber evidence="20">2.3.1.180</ecNumber>
    </recommendedName>
    <alternativeName>
        <fullName evidence="20">3-oxoacyl-[acyl-carrier-protein] synthase 3</fullName>
    </alternativeName>
    <alternativeName>
        <fullName evidence="20">3-oxoacyl-[acyl-carrier-protein] synthase III</fullName>
    </alternativeName>
</protein>
<comment type="caution">
    <text evidence="23">The sequence shown here is derived from an EMBL/GenBank/DDBJ whole genome shotgun (WGS) entry which is preliminary data.</text>
</comment>
<evidence type="ECO:0000256" key="2">
    <source>
        <dbReference type="ARBA" id="ARBA00008642"/>
    </source>
</evidence>
<evidence type="ECO:0000256" key="18">
    <source>
        <dbReference type="ARBA" id="ARBA00052985"/>
    </source>
</evidence>
<dbReference type="FunFam" id="3.40.47.10:FF:000004">
    <property type="entry name" value="3-oxoacyl-[acyl-carrier-protein] synthase 3"/>
    <property type="match status" value="1"/>
</dbReference>
<dbReference type="EMBL" id="LSBA01000009">
    <property type="protein sequence ID" value="KXZ20833.1"/>
    <property type="molecule type" value="Genomic_DNA"/>
</dbReference>
<comment type="catalytic activity">
    <reaction evidence="11">
        <text>malonyl-[ACP] + propanoyl-CoA + H(+) = 3-oxopentanoyl-[ACP] + CO2 + CoA</text>
        <dbReference type="Rhea" id="RHEA:42244"/>
        <dbReference type="Rhea" id="RHEA-COMP:9623"/>
        <dbReference type="Rhea" id="RHEA-COMP:9939"/>
        <dbReference type="ChEBI" id="CHEBI:15378"/>
        <dbReference type="ChEBI" id="CHEBI:16526"/>
        <dbReference type="ChEBI" id="CHEBI:57287"/>
        <dbReference type="ChEBI" id="CHEBI:57392"/>
        <dbReference type="ChEBI" id="CHEBI:78449"/>
        <dbReference type="ChEBI" id="CHEBI:78818"/>
    </reaction>
    <physiologicalReaction direction="left-to-right" evidence="11">
        <dbReference type="Rhea" id="RHEA:42245"/>
    </physiologicalReaction>
</comment>
<feature type="region of interest" description="ACP-binding" evidence="20">
    <location>
        <begin position="251"/>
        <end position="255"/>
    </location>
</feature>
<evidence type="ECO:0000259" key="21">
    <source>
        <dbReference type="Pfam" id="PF08541"/>
    </source>
</evidence>
<dbReference type="InterPro" id="IPR016039">
    <property type="entry name" value="Thiolase-like"/>
</dbReference>
<comment type="catalytic activity">
    <reaction evidence="14">
        <text>heptanoyl-CoA + malonyl-[ACP] + H(+) = 3-oxononanoyl-[ACP] + CO2 + CoA</text>
        <dbReference type="Rhea" id="RHEA:42260"/>
        <dbReference type="Rhea" id="RHEA-COMP:9623"/>
        <dbReference type="Rhea" id="RHEA-COMP:9944"/>
        <dbReference type="ChEBI" id="CHEBI:15378"/>
        <dbReference type="ChEBI" id="CHEBI:16526"/>
        <dbReference type="ChEBI" id="CHEBI:57287"/>
        <dbReference type="ChEBI" id="CHEBI:78449"/>
        <dbReference type="ChEBI" id="CHEBI:78811"/>
        <dbReference type="ChEBI" id="CHEBI:78826"/>
    </reaction>
    <physiologicalReaction direction="left-to-right" evidence="14">
        <dbReference type="Rhea" id="RHEA:42261"/>
    </physiologicalReaction>
</comment>
<dbReference type="EC" id="2.3.1.180" evidence="20"/>
<dbReference type="Proteomes" id="UP000075430">
    <property type="component" value="Unassembled WGS sequence"/>
</dbReference>
<feature type="active site" evidence="20">
    <location>
        <position position="250"/>
    </location>
</feature>
<comment type="catalytic activity">
    <reaction evidence="18">
        <text>3-methylbutanoyl-CoA + malonyl-[ACP] + H(+) = 5-methyl-3-oxohexanoyl-[ACP] + CO2 + CoA</text>
        <dbReference type="Rhea" id="RHEA:42272"/>
        <dbReference type="Rhea" id="RHEA-COMP:9623"/>
        <dbReference type="Rhea" id="RHEA-COMP:9941"/>
        <dbReference type="ChEBI" id="CHEBI:15378"/>
        <dbReference type="ChEBI" id="CHEBI:16526"/>
        <dbReference type="ChEBI" id="CHEBI:57287"/>
        <dbReference type="ChEBI" id="CHEBI:57345"/>
        <dbReference type="ChEBI" id="CHEBI:78449"/>
        <dbReference type="ChEBI" id="CHEBI:78822"/>
        <dbReference type="EC" id="2.3.1.300"/>
    </reaction>
    <physiologicalReaction direction="left-to-right" evidence="18">
        <dbReference type="Rhea" id="RHEA:42273"/>
    </physiologicalReaction>
</comment>
<dbReference type="InterPro" id="IPR013751">
    <property type="entry name" value="ACP_syn_III_N"/>
</dbReference>
<proteinExistence type="inferred from homology"/>
<evidence type="ECO:0000256" key="1">
    <source>
        <dbReference type="ARBA" id="ARBA00005194"/>
    </source>
</evidence>
<comment type="pathway">
    <text evidence="1 20">Lipid metabolism; fatty acid biosynthesis.</text>
</comment>
<dbReference type="GO" id="GO:0006633">
    <property type="term" value="P:fatty acid biosynthetic process"/>
    <property type="evidence" value="ECO:0007669"/>
    <property type="project" value="UniProtKB-UniRule"/>
</dbReference>
<feature type="active site" evidence="20">
    <location>
        <position position="113"/>
    </location>
</feature>
<comment type="domain">
    <text evidence="20">The last Arg residue of the ACP-binding site is essential for the weak association between ACP/AcpP and FabH.</text>
</comment>
<evidence type="ECO:0000256" key="6">
    <source>
        <dbReference type="ARBA" id="ARBA00022832"/>
    </source>
</evidence>
<dbReference type="SUPFAM" id="SSF53901">
    <property type="entry name" value="Thiolase-like"/>
    <property type="match status" value="1"/>
</dbReference>
<reference evidence="24" key="1">
    <citation type="submission" date="2016-02" db="EMBL/GenBank/DDBJ databases">
        <authorList>
            <person name="Dunlap C."/>
        </authorList>
    </citation>
    <scope>NUCLEOTIDE SEQUENCE [LARGE SCALE GENOMIC DNA]</scope>
    <source>
        <strain evidence="24">NRRL B-41092</strain>
    </source>
</reference>
<sequence length="325" mass="35053">MSKSKITAIGTYVPERRLTNADLERIVDTSDEWIIQRTGMKERRIAGEHEFTSDLCIEAVKNLAERYSGILDDVDMILVATTTADYAFPSTAARVQAYFGWPHTGALDINATCAGLTYGLQLADGLITAGSHKKIIVLAGETLSKVTDYTDRTTCVLFGDAAGALLVERDESSPGFLAAVQGTAGSGADALYREGLRNDLNGEPLKGGGNMVQNGREVYKWAVRTVPEEFHALLEKAGFSKGDVDWFVPHSANMRMIESICEKIPFPADRTLTSVEYYGNTSSVSIILALDEGVKAGKLSGGETLVLFGFGGGLTYTGLLVKWGF</sequence>
<dbReference type="GO" id="GO:0004315">
    <property type="term" value="F:3-oxoacyl-[acyl-carrier-protein] synthase activity"/>
    <property type="evidence" value="ECO:0007669"/>
    <property type="project" value="InterPro"/>
</dbReference>
<evidence type="ECO:0000256" key="11">
    <source>
        <dbReference type="ARBA" id="ARBA00050980"/>
    </source>
</evidence>
<evidence type="ECO:0000256" key="10">
    <source>
        <dbReference type="ARBA" id="ARBA00050479"/>
    </source>
</evidence>
<organism evidence="23 24">
    <name type="scientific">Bacillus nakamurai</name>
    <dbReference type="NCBI Taxonomy" id="1793963"/>
    <lineage>
        <taxon>Bacteria</taxon>
        <taxon>Bacillati</taxon>
        <taxon>Bacillota</taxon>
        <taxon>Bacilli</taxon>
        <taxon>Bacillales</taxon>
        <taxon>Bacillaceae</taxon>
        <taxon>Bacillus</taxon>
    </lineage>
</organism>
<comment type="catalytic activity">
    <reaction evidence="12">
        <text>malonyl-[ACP] + acetyl-CoA + H(+) = 3-oxobutanoyl-[ACP] + CO2 + CoA</text>
        <dbReference type="Rhea" id="RHEA:12080"/>
        <dbReference type="Rhea" id="RHEA-COMP:9623"/>
        <dbReference type="Rhea" id="RHEA-COMP:9625"/>
        <dbReference type="ChEBI" id="CHEBI:15378"/>
        <dbReference type="ChEBI" id="CHEBI:16526"/>
        <dbReference type="ChEBI" id="CHEBI:57287"/>
        <dbReference type="ChEBI" id="CHEBI:57288"/>
        <dbReference type="ChEBI" id="CHEBI:78449"/>
        <dbReference type="ChEBI" id="CHEBI:78450"/>
        <dbReference type="EC" id="2.3.1.180"/>
    </reaction>
    <physiologicalReaction direction="left-to-right" evidence="12">
        <dbReference type="Rhea" id="RHEA:12081"/>
    </physiologicalReaction>
</comment>
<evidence type="ECO:0000256" key="20">
    <source>
        <dbReference type="HAMAP-Rule" id="MF_01815"/>
    </source>
</evidence>
<keyword evidence="8 20" id="KW-0275">Fatty acid biosynthesis</keyword>
<dbReference type="OrthoDB" id="9815506at2"/>
<comment type="function">
    <text evidence="19">Catalyzes the condensation reaction of fatty acid synthesis by the addition to an acyl acceptor of two carbons from malonyl-ACP. Catalyzes the first condensation reaction which initiates fatty acid synthesis and may therefore play a role in governing the total rate of fatty acid production. Possesses both acetoacetyl-ACP synthase and acetyl transacylase activities. Has some substrate specificity for branched chain acyl-CoA, determining the biosynthesis of branched-chain of fatty acids instead of straight-chain.</text>
</comment>
<comment type="catalytic activity">
    <reaction evidence="17">
        <text>butanoyl-CoA + malonyl-[ACP] + H(+) = 3-oxohexanoyl-[ACP] + CO2 + CoA</text>
        <dbReference type="Rhea" id="RHEA:42248"/>
        <dbReference type="Rhea" id="RHEA-COMP:9623"/>
        <dbReference type="Rhea" id="RHEA-COMP:9629"/>
        <dbReference type="ChEBI" id="CHEBI:15378"/>
        <dbReference type="ChEBI" id="CHEBI:16526"/>
        <dbReference type="ChEBI" id="CHEBI:57287"/>
        <dbReference type="ChEBI" id="CHEBI:57371"/>
        <dbReference type="ChEBI" id="CHEBI:78449"/>
        <dbReference type="ChEBI" id="CHEBI:78456"/>
    </reaction>
    <physiologicalReaction direction="left-to-right" evidence="17">
        <dbReference type="Rhea" id="RHEA:42249"/>
    </physiologicalReaction>
</comment>
<evidence type="ECO:0000256" key="14">
    <source>
        <dbReference type="ARBA" id="ARBA00052279"/>
    </source>
</evidence>
<dbReference type="Pfam" id="PF08545">
    <property type="entry name" value="ACP_syn_III"/>
    <property type="match status" value="1"/>
</dbReference>
<dbReference type="PANTHER" id="PTHR34069">
    <property type="entry name" value="3-OXOACYL-[ACYL-CARRIER-PROTEIN] SYNTHASE 3"/>
    <property type="match status" value="1"/>
</dbReference>
<evidence type="ECO:0000256" key="16">
    <source>
        <dbReference type="ARBA" id="ARBA00052467"/>
    </source>
</evidence>
<dbReference type="InterPro" id="IPR004655">
    <property type="entry name" value="FabH"/>
</dbReference>
<evidence type="ECO:0000256" key="4">
    <source>
        <dbReference type="ARBA" id="ARBA00022516"/>
    </source>
</evidence>
<dbReference type="NCBIfam" id="TIGR00747">
    <property type="entry name" value="fabH"/>
    <property type="match status" value="1"/>
</dbReference>
<accession>A0A150F878</accession>
<evidence type="ECO:0000256" key="17">
    <source>
        <dbReference type="ARBA" id="ARBA00052801"/>
    </source>
</evidence>
<dbReference type="CDD" id="cd00830">
    <property type="entry name" value="KAS_III"/>
    <property type="match status" value="1"/>
</dbReference>
<feature type="domain" description="Beta-ketoacyl-[acyl-carrier-protein] synthase III C-terminal" evidence="21">
    <location>
        <begin position="234"/>
        <end position="323"/>
    </location>
</feature>
<keyword evidence="3 20" id="KW-0963">Cytoplasm</keyword>
<dbReference type="PANTHER" id="PTHR34069:SF2">
    <property type="entry name" value="BETA-KETOACYL-[ACYL-CARRIER-PROTEIN] SYNTHASE III"/>
    <property type="match status" value="1"/>
</dbReference>
<keyword evidence="24" id="KW-1185">Reference proteome</keyword>
<keyword evidence="7 20" id="KW-0443">Lipid metabolism</keyword>
<comment type="catalytic activity">
    <reaction evidence="15">
        <text>(2S)-2-methylbutanoyl-CoA + malonyl-[ACP] + H(+) = (4S)-4-methyl-3-oxohexanoyl-[ACP] + CO2 + CoA</text>
        <dbReference type="Rhea" id="RHEA:42276"/>
        <dbReference type="Rhea" id="RHEA-COMP:9623"/>
        <dbReference type="Rhea" id="RHEA-COMP:17148"/>
        <dbReference type="ChEBI" id="CHEBI:15378"/>
        <dbReference type="ChEBI" id="CHEBI:16526"/>
        <dbReference type="ChEBI" id="CHEBI:57287"/>
        <dbReference type="ChEBI" id="CHEBI:78449"/>
        <dbReference type="ChEBI" id="CHEBI:88166"/>
        <dbReference type="ChEBI" id="CHEBI:167462"/>
        <dbReference type="EC" id="2.3.1.300"/>
    </reaction>
    <physiologicalReaction direction="left-to-right" evidence="15">
        <dbReference type="Rhea" id="RHEA:42277"/>
    </physiologicalReaction>
</comment>
<dbReference type="UniPathway" id="UPA00094"/>
<evidence type="ECO:0000259" key="22">
    <source>
        <dbReference type="Pfam" id="PF08545"/>
    </source>
</evidence>
<keyword evidence="6 20" id="KW-0276">Fatty acid metabolism</keyword>
<dbReference type="GO" id="GO:0033818">
    <property type="term" value="F:beta-ketoacyl-acyl-carrier-protein synthase III activity"/>
    <property type="evidence" value="ECO:0007669"/>
    <property type="project" value="UniProtKB-UniRule"/>
</dbReference>
<evidence type="ECO:0000256" key="19">
    <source>
        <dbReference type="ARBA" id="ARBA00056015"/>
    </source>
</evidence>
<dbReference type="STRING" id="1793963.AXI58_14460"/>
<evidence type="ECO:0000256" key="12">
    <source>
        <dbReference type="ARBA" id="ARBA00051096"/>
    </source>
</evidence>
<gene>
    <name evidence="20" type="primary">fabH</name>
    <name evidence="23" type="ORF">AXI58_14460</name>
</gene>
<evidence type="ECO:0000313" key="24">
    <source>
        <dbReference type="Proteomes" id="UP000075430"/>
    </source>
</evidence>
<dbReference type="Gene3D" id="3.40.47.10">
    <property type="match status" value="1"/>
</dbReference>
<dbReference type="InterPro" id="IPR013747">
    <property type="entry name" value="ACP_syn_III_C"/>
</dbReference>
<evidence type="ECO:0000313" key="23">
    <source>
        <dbReference type="EMBL" id="KXZ20833.1"/>
    </source>
</evidence>
<feature type="active site" evidence="20">
    <location>
        <position position="280"/>
    </location>
</feature>
<evidence type="ECO:0000256" key="5">
    <source>
        <dbReference type="ARBA" id="ARBA00022679"/>
    </source>
</evidence>
<comment type="similarity">
    <text evidence="2 20">Belongs to the thiolase-like superfamily. FabH family.</text>
</comment>
<comment type="subunit">
    <text evidence="20">Homodimer.</text>
</comment>
<comment type="catalytic activity">
    <reaction evidence="10">
        <text>pentanoyl-CoA + malonyl-[ACP] + H(+) = 3-oxoheptanoyl-[ACP] + CO2 + CoA</text>
        <dbReference type="Rhea" id="RHEA:42252"/>
        <dbReference type="Rhea" id="RHEA-COMP:9623"/>
        <dbReference type="Rhea" id="RHEA-COMP:9943"/>
        <dbReference type="ChEBI" id="CHEBI:15378"/>
        <dbReference type="ChEBI" id="CHEBI:16526"/>
        <dbReference type="ChEBI" id="CHEBI:57287"/>
        <dbReference type="ChEBI" id="CHEBI:57389"/>
        <dbReference type="ChEBI" id="CHEBI:78449"/>
        <dbReference type="ChEBI" id="CHEBI:78824"/>
    </reaction>
    <physiologicalReaction direction="left-to-right" evidence="10">
        <dbReference type="Rhea" id="RHEA:42253"/>
    </physiologicalReaction>
</comment>
<comment type="catalytic activity">
    <reaction evidence="13">
        <text>hexanoyl-CoA + malonyl-[ACP] + H(+) = 3-oxooctanoyl-[ACP] + CO2 + CoA</text>
        <dbReference type="Rhea" id="RHEA:42256"/>
        <dbReference type="Rhea" id="RHEA-COMP:9623"/>
        <dbReference type="Rhea" id="RHEA-COMP:9633"/>
        <dbReference type="ChEBI" id="CHEBI:15378"/>
        <dbReference type="ChEBI" id="CHEBI:16526"/>
        <dbReference type="ChEBI" id="CHEBI:57287"/>
        <dbReference type="ChEBI" id="CHEBI:62620"/>
        <dbReference type="ChEBI" id="CHEBI:78449"/>
        <dbReference type="ChEBI" id="CHEBI:78460"/>
    </reaction>
    <physiologicalReaction direction="left-to-right" evidence="13">
        <dbReference type="Rhea" id="RHEA:42257"/>
    </physiologicalReaction>
</comment>
<keyword evidence="20" id="KW-0511">Multifunctional enzyme</keyword>
<dbReference type="Pfam" id="PF08541">
    <property type="entry name" value="ACP_syn_III_C"/>
    <property type="match status" value="1"/>
</dbReference>
<keyword evidence="4 20" id="KW-0444">Lipid biosynthesis</keyword>
<evidence type="ECO:0000256" key="15">
    <source>
        <dbReference type="ARBA" id="ARBA00052407"/>
    </source>
</evidence>
<evidence type="ECO:0000256" key="7">
    <source>
        <dbReference type="ARBA" id="ARBA00023098"/>
    </source>
</evidence>
<comment type="function">
    <text evidence="20">Catalyzes the condensation reaction of fatty acid synthesis by the addition to an acyl acceptor of two carbons from malonyl-ACP. Catalyzes the first condensation reaction which initiates fatty acid synthesis and may therefore play a role in governing the total rate of fatty acid production. Possesses both acetoacetyl-ACP synthase and acetyl transacylase activities. Its substrate specificity determines the biosynthesis of branched-chain and/or straight-chain of fatty acids.</text>
</comment>
<evidence type="ECO:0000256" key="3">
    <source>
        <dbReference type="ARBA" id="ARBA00022490"/>
    </source>
</evidence>
<evidence type="ECO:0000256" key="9">
    <source>
        <dbReference type="ARBA" id="ARBA00023315"/>
    </source>
</evidence>
<comment type="catalytic activity">
    <reaction evidence="16">
        <text>2-methylpropanoyl-CoA + malonyl-[ACP] + H(+) = 4-methyl-3-oxopentanoyl-[ACP] + CO2 + CoA</text>
        <dbReference type="Rhea" id="RHEA:42268"/>
        <dbReference type="Rhea" id="RHEA-COMP:9623"/>
        <dbReference type="Rhea" id="RHEA-COMP:9940"/>
        <dbReference type="ChEBI" id="CHEBI:15378"/>
        <dbReference type="ChEBI" id="CHEBI:16526"/>
        <dbReference type="ChEBI" id="CHEBI:57287"/>
        <dbReference type="ChEBI" id="CHEBI:57338"/>
        <dbReference type="ChEBI" id="CHEBI:78449"/>
        <dbReference type="ChEBI" id="CHEBI:78820"/>
        <dbReference type="EC" id="2.3.1.300"/>
    </reaction>
    <physiologicalReaction direction="left-to-right" evidence="16">
        <dbReference type="Rhea" id="RHEA:42269"/>
    </physiologicalReaction>
</comment>
<dbReference type="GO" id="GO:0044550">
    <property type="term" value="P:secondary metabolite biosynthetic process"/>
    <property type="evidence" value="ECO:0007669"/>
    <property type="project" value="TreeGrafter"/>
</dbReference>
<dbReference type="NCBIfam" id="NF006829">
    <property type="entry name" value="PRK09352.1"/>
    <property type="match status" value="1"/>
</dbReference>
<evidence type="ECO:0000256" key="13">
    <source>
        <dbReference type="ARBA" id="ARBA00051330"/>
    </source>
</evidence>
<name>A0A150F878_9BACI</name>
<keyword evidence="5 20" id="KW-0808">Transferase</keyword>
<dbReference type="RefSeq" id="WP_061521460.1">
    <property type="nucleotide sequence ID" value="NZ_JARLZY010000007.1"/>
</dbReference>
<comment type="subcellular location">
    <subcellularLocation>
        <location evidence="20">Cytoplasm</location>
    </subcellularLocation>
</comment>
<dbReference type="GO" id="GO:0005737">
    <property type="term" value="C:cytoplasm"/>
    <property type="evidence" value="ECO:0007669"/>
    <property type="project" value="UniProtKB-SubCell"/>
</dbReference>